<dbReference type="Pfam" id="PF02515">
    <property type="entry name" value="CoA_transf_3"/>
    <property type="match status" value="1"/>
</dbReference>
<dbReference type="InterPro" id="IPR044855">
    <property type="entry name" value="CoA-Trfase_III_dom3_sf"/>
</dbReference>
<dbReference type="EMBL" id="CAJNAS010000050">
    <property type="protein sequence ID" value="CAE6969054.1"/>
    <property type="molecule type" value="Genomic_DNA"/>
</dbReference>
<dbReference type="GO" id="GO:0008410">
    <property type="term" value="F:CoA-transferase activity"/>
    <property type="evidence" value="ECO:0007669"/>
    <property type="project" value="TreeGrafter"/>
</dbReference>
<evidence type="ECO:0000313" key="2">
    <source>
        <dbReference type="EMBL" id="CAE6969054.1"/>
    </source>
</evidence>
<dbReference type="Gene3D" id="3.40.50.10540">
    <property type="entry name" value="Crotonobetainyl-coa:carnitine coa-transferase, domain 1"/>
    <property type="match status" value="1"/>
</dbReference>
<accession>A0A9N8R933</accession>
<dbReference type="InterPro" id="IPR050483">
    <property type="entry name" value="CoA-transferase_III_domain"/>
</dbReference>
<dbReference type="InterPro" id="IPR023606">
    <property type="entry name" value="CoA-Trfase_III_dom_1_sf"/>
</dbReference>
<dbReference type="SUPFAM" id="SSF89796">
    <property type="entry name" value="CoA-transferase family III (CaiB/BaiF)"/>
    <property type="match status" value="1"/>
</dbReference>
<protein>
    <submittedName>
        <fullName evidence="2">Succinyl-CoA--L-malate CoA-transferase alpha subunit</fullName>
        <ecNumber evidence="2">2.8.3.22</ecNumber>
    </submittedName>
</protein>
<evidence type="ECO:0000256" key="1">
    <source>
        <dbReference type="ARBA" id="ARBA00022679"/>
    </source>
</evidence>
<dbReference type="InterPro" id="IPR003673">
    <property type="entry name" value="CoA-Trfase_fam_III"/>
</dbReference>
<comment type="caution">
    <text evidence="2">The sequence shown here is derived from an EMBL/GenBank/DDBJ whole genome shotgun (WGS) entry which is preliminary data.</text>
</comment>
<dbReference type="RefSeq" id="WP_201083086.1">
    <property type="nucleotide sequence ID" value="NZ_CAJNAS010000050.1"/>
</dbReference>
<proteinExistence type="predicted"/>
<dbReference type="PANTHER" id="PTHR48207:SF3">
    <property type="entry name" value="SUCCINATE--HYDROXYMETHYLGLUTARATE COA-TRANSFERASE"/>
    <property type="match status" value="1"/>
</dbReference>
<dbReference type="PANTHER" id="PTHR48207">
    <property type="entry name" value="SUCCINATE--HYDROXYMETHYLGLUTARATE COA-TRANSFERASE"/>
    <property type="match status" value="1"/>
</dbReference>
<keyword evidence="1 2" id="KW-0808">Transferase</keyword>
<sequence length="416" mass="45641">MQAAPPLSGIRILDAATFLAAPYAASLLSEYGAEVIKVELPSGDHMRDIGPFRGDVSLWWKVIARNRQSVTLDLNTEDGRGVFKQLVSKCDVVIMNYRPDALKKWGLEFEDLVQCRSDLVYYHLTAFGAGPYAQRPGFARVAEAYAGLTNRTGFPGEPPVQSGYAMLGDGIAGIYGAFALMLALRQRDLTGEPQMIDLGLYEPLLSIIEDQIITYDETGSRLERLGNASPRWAPHGLFRAKDGLYATIACSTEKLWRQLREVMGDESLARYDNDNHARVADREALEGKVSRWAESYDLRDLLEICGNAGLAIGPIYSPAEIVSDPHIIARDSIITVDEPETGRPIRMAAPAGRFSGFKGSVRHVGPLLGEHTDSVLSGLLNYSPEQIQALRKKGVISKSIVRATSNSESSRAEEDL</sequence>
<dbReference type="EC" id="2.8.3.22" evidence="2"/>
<keyword evidence="3" id="KW-1185">Reference proteome</keyword>
<name>A0A9N8R933_9BURK</name>
<dbReference type="Proteomes" id="UP000675121">
    <property type="component" value="Unassembled WGS sequence"/>
</dbReference>
<reference evidence="2" key="1">
    <citation type="submission" date="2021-02" db="EMBL/GenBank/DDBJ databases">
        <authorList>
            <person name="Vanwijnsberghe S."/>
        </authorList>
    </citation>
    <scope>NUCLEOTIDE SEQUENCE</scope>
    <source>
        <strain evidence="2">R-70211</strain>
    </source>
</reference>
<dbReference type="AlphaFoldDB" id="A0A9N8R933"/>
<organism evidence="2 3">
    <name type="scientific">Paraburkholderia domus</name>
    <dbReference type="NCBI Taxonomy" id="2793075"/>
    <lineage>
        <taxon>Bacteria</taxon>
        <taxon>Pseudomonadati</taxon>
        <taxon>Pseudomonadota</taxon>
        <taxon>Betaproteobacteria</taxon>
        <taxon>Burkholderiales</taxon>
        <taxon>Burkholderiaceae</taxon>
        <taxon>Paraburkholderia</taxon>
    </lineage>
</organism>
<evidence type="ECO:0000313" key="3">
    <source>
        <dbReference type="Proteomes" id="UP000675121"/>
    </source>
</evidence>
<dbReference type="Gene3D" id="3.30.1540.10">
    <property type="entry name" value="formyl-coa transferase, domain 3"/>
    <property type="match status" value="1"/>
</dbReference>
<gene>
    <name evidence="2" type="primary">smtA_2</name>
    <name evidence="2" type="ORF">R70211_07655</name>
</gene>